<dbReference type="InterPro" id="IPR000742">
    <property type="entry name" value="EGF"/>
</dbReference>
<evidence type="ECO:0000256" key="2">
    <source>
        <dbReference type="ARBA" id="ARBA00022729"/>
    </source>
</evidence>
<dbReference type="PROSITE" id="PS50026">
    <property type="entry name" value="EGF_3"/>
    <property type="match status" value="3"/>
</dbReference>
<dbReference type="InterPro" id="IPR018097">
    <property type="entry name" value="EGF_Ca-bd_CS"/>
</dbReference>
<dbReference type="PROSITE" id="PS01187">
    <property type="entry name" value="EGF_CA"/>
    <property type="match status" value="2"/>
</dbReference>
<comment type="caution">
    <text evidence="5">Lacks conserved residue(s) required for the propagation of feature annotation.</text>
</comment>
<dbReference type="PANTHER" id="PTHR24039">
    <property type="entry name" value="FIBRILLIN-RELATED"/>
    <property type="match status" value="1"/>
</dbReference>
<dbReference type="CDD" id="cd00054">
    <property type="entry name" value="EGF_CA"/>
    <property type="match status" value="3"/>
</dbReference>
<dbReference type="FunFam" id="2.10.25.10:FF:000038">
    <property type="entry name" value="Fibrillin 2"/>
    <property type="match status" value="3"/>
</dbReference>
<dbReference type="Gene3D" id="2.10.25.10">
    <property type="entry name" value="Laminin"/>
    <property type="match status" value="3"/>
</dbReference>
<evidence type="ECO:0000256" key="5">
    <source>
        <dbReference type="PROSITE-ProRule" id="PRU00076"/>
    </source>
</evidence>
<keyword evidence="3" id="KW-0677">Repeat</keyword>
<dbReference type="PROSITE" id="PS00010">
    <property type="entry name" value="ASX_HYDROXYL"/>
    <property type="match status" value="3"/>
</dbReference>
<dbReference type="EMBL" id="CDMZ01000191">
    <property type="protein sequence ID" value="CEM08829.1"/>
    <property type="molecule type" value="Genomic_DNA"/>
</dbReference>
<keyword evidence="4" id="KW-1015">Disulfide bond</keyword>
<evidence type="ECO:0000256" key="4">
    <source>
        <dbReference type="ARBA" id="ARBA00023157"/>
    </source>
</evidence>
<dbReference type="InterPro" id="IPR049883">
    <property type="entry name" value="NOTCH1_EGF-like"/>
</dbReference>
<feature type="domain" description="EGF-like" evidence="6">
    <location>
        <begin position="120"/>
        <end position="161"/>
    </location>
</feature>
<dbReference type="PhylomeDB" id="A0A0G4F815"/>
<dbReference type="GO" id="GO:0005509">
    <property type="term" value="F:calcium ion binding"/>
    <property type="evidence" value="ECO:0007669"/>
    <property type="project" value="InterPro"/>
</dbReference>
<keyword evidence="1 5" id="KW-0245">EGF-like domain</keyword>
<protein>
    <recommendedName>
        <fullName evidence="6">EGF-like domain-containing protein</fullName>
    </recommendedName>
</protein>
<gene>
    <name evidence="7" type="ORF">Cvel_15703</name>
</gene>
<dbReference type="PANTHER" id="PTHR24039:SF58">
    <property type="entry name" value="EGF-LIKE DOMAIN-CONTAINING PROTEIN"/>
    <property type="match status" value="1"/>
</dbReference>
<dbReference type="SMART" id="SM00179">
    <property type="entry name" value="EGF_CA"/>
    <property type="match status" value="3"/>
</dbReference>
<reference evidence="7" key="1">
    <citation type="submission" date="2014-11" db="EMBL/GenBank/DDBJ databases">
        <authorList>
            <person name="Otto D Thomas"/>
            <person name="Naeem Raeece"/>
        </authorList>
    </citation>
    <scope>NUCLEOTIDE SEQUENCE</scope>
</reference>
<evidence type="ECO:0000259" key="6">
    <source>
        <dbReference type="PROSITE" id="PS50026"/>
    </source>
</evidence>
<dbReference type="AlphaFoldDB" id="A0A0G4F815"/>
<dbReference type="InterPro" id="IPR000152">
    <property type="entry name" value="EGF-type_Asp/Asn_hydroxyl_site"/>
</dbReference>
<accession>A0A0G4F815</accession>
<dbReference type="SUPFAM" id="SSF57184">
    <property type="entry name" value="Growth factor receptor domain"/>
    <property type="match status" value="1"/>
</dbReference>
<feature type="domain" description="EGF-like" evidence="6">
    <location>
        <begin position="618"/>
        <end position="656"/>
    </location>
</feature>
<sequence length="772" mass="82868">MPFALRWQPPSPAGSSIILELPCYIKVKGYTWQARATANPERNPYSMELHGANSIGGPWTAAHSFSGETGWTMDELRTWSADSSPPGPFRFFRFNVTRIDKTEEGKPQGGQAYFLAASVTEDECSAGIHNCDSQEGVCTNTAGSFTCHCNSGFSGDGVSCGIQIPPSDIGRGDIESFSWTKDAAKLYNGFVTIHKTYSGAVCPGEYRVYSSDDWRNNPGVSTSTAGSENLPSSLFDGDFQGSPWKTTNALSGLSAASESSTHVILGTPCHILLAGYAWQAKDTGDPEENPSSLTVSGANSTSGPWTVLHSFEGVTDWTAGEIKSWPVDVRTGPFNFFRFGIRRVMDTADAKASGDQAFLYANRWTEVNECSTGLHNCDPLATCTNTDGSFTCACPSSLDDSGWDAVGVLCGKRIPETHIGRGDSDGFSWTKDDDNLFNGFVTIYKDYSGSVCPGRYRVYSFEDWGSNPGITTTVDTGNENPPSSLFDGSELGKPWNTAASDVASFNASADSNINVMLGTPCYLTPAGYAWQAHELCCQNRNPSKMTVWGGNSTSGPWTAIGSFEGETGWSAGETKTWKSDDRSQRFNFFKFNVKRIQDSQPGKAAGDQAFFWAADWAELDECAAGVHNCDSQATCTNTEGSFTCACTGGLEGDGAACGVRIPPSDIGRGDSESFTWTKDTSTLFNGFVTIYKDYSGSVCPGRYRVYTSHDWGNNPGLTTSIATDENPPSSLFDGNTAGEIWKTQAKVAGLSNTTESEVHIILGTPCSLTLSG</sequence>
<dbReference type="SUPFAM" id="SSF57196">
    <property type="entry name" value="EGF/Laminin"/>
    <property type="match status" value="1"/>
</dbReference>
<dbReference type="InterPro" id="IPR009030">
    <property type="entry name" value="Growth_fac_rcpt_cys_sf"/>
</dbReference>
<evidence type="ECO:0000313" key="7">
    <source>
        <dbReference type="EMBL" id="CEM08829.1"/>
    </source>
</evidence>
<proteinExistence type="predicted"/>
<dbReference type="Pfam" id="PF07645">
    <property type="entry name" value="EGF_CA"/>
    <property type="match status" value="3"/>
</dbReference>
<evidence type="ECO:0000256" key="1">
    <source>
        <dbReference type="ARBA" id="ARBA00022536"/>
    </source>
</evidence>
<keyword evidence="2" id="KW-0732">Signal</keyword>
<dbReference type="SMART" id="SM00181">
    <property type="entry name" value="EGF"/>
    <property type="match status" value="3"/>
</dbReference>
<dbReference type="VEuPathDB" id="CryptoDB:Cvel_15703"/>
<feature type="domain" description="EGF-like" evidence="6">
    <location>
        <begin position="366"/>
        <end position="406"/>
    </location>
</feature>
<dbReference type="PROSITE" id="PS01186">
    <property type="entry name" value="EGF_2"/>
    <property type="match status" value="1"/>
</dbReference>
<name>A0A0G4F815_9ALVE</name>
<evidence type="ECO:0000256" key="3">
    <source>
        <dbReference type="ARBA" id="ARBA00022737"/>
    </source>
</evidence>
<dbReference type="InterPro" id="IPR001881">
    <property type="entry name" value="EGF-like_Ca-bd_dom"/>
</dbReference>
<organism evidence="7">
    <name type="scientific">Chromera velia CCMP2878</name>
    <dbReference type="NCBI Taxonomy" id="1169474"/>
    <lineage>
        <taxon>Eukaryota</taxon>
        <taxon>Sar</taxon>
        <taxon>Alveolata</taxon>
        <taxon>Colpodellida</taxon>
        <taxon>Chromeraceae</taxon>
        <taxon>Chromera</taxon>
    </lineage>
</organism>